<name>A0A1C3URX9_9HYPH</name>
<dbReference type="EMBL" id="FMAF01000003">
    <property type="protein sequence ID" value="SCB18194.1"/>
    <property type="molecule type" value="Genomic_DNA"/>
</dbReference>
<gene>
    <name evidence="1" type="ORF">GA0061101_103231</name>
</gene>
<dbReference type="RefSeq" id="WP_141694048.1">
    <property type="nucleotide sequence ID" value="NZ_FMAF01000003.1"/>
</dbReference>
<reference evidence="1 2" key="1">
    <citation type="submission" date="2016-08" db="EMBL/GenBank/DDBJ databases">
        <authorList>
            <person name="Seilhamer J.J."/>
        </authorList>
    </citation>
    <scope>NUCLEOTIDE SEQUENCE [LARGE SCALE GENOMIC DNA]</scope>
    <source>
        <strain evidence="1 2">P1-7</strain>
    </source>
</reference>
<protein>
    <submittedName>
        <fullName evidence="1">Site-specific DNA recombinase</fullName>
    </submittedName>
</protein>
<dbReference type="AlphaFoldDB" id="A0A1C3URX9"/>
<sequence length="132" mass="14442">MQIRITRVIEQVSRGTIADEDVLAILPGLKAERMRLKAELEAEEAPTNIIELKPKAVEKFREDVEQLADIVNSPGAEPSIELGRAFREVVSSVIVHPRQPGCCPPLITGISGLIENMRERATKAGKTTAFAV</sequence>
<organism evidence="1 2">
    <name type="scientific">Rhizobium lusitanum</name>
    <dbReference type="NCBI Taxonomy" id="293958"/>
    <lineage>
        <taxon>Bacteria</taxon>
        <taxon>Pseudomonadati</taxon>
        <taxon>Pseudomonadota</taxon>
        <taxon>Alphaproteobacteria</taxon>
        <taxon>Hyphomicrobiales</taxon>
        <taxon>Rhizobiaceae</taxon>
        <taxon>Rhizobium/Agrobacterium group</taxon>
        <taxon>Rhizobium</taxon>
    </lineage>
</organism>
<dbReference type="Proteomes" id="UP000199205">
    <property type="component" value="Unassembled WGS sequence"/>
</dbReference>
<evidence type="ECO:0000313" key="2">
    <source>
        <dbReference type="Proteomes" id="UP000199205"/>
    </source>
</evidence>
<accession>A0A1C3URX9</accession>
<proteinExistence type="predicted"/>
<evidence type="ECO:0000313" key="1">
    <source>
        <dbReference type="EMBL" id="SCB18194.1"/>
    </source>
</evidence>